<evidence type="ECO:0000313" key="3">
    <source>
        <dbReference type="Proteomes" id="UP000001307"/>
    </source>
</evidence>
<dbReference type="Proteomes" id="UP000001307">
    <property type="component" value="Unassembled WGS sequence"/>
</dbReference>
<evidence type="ECO:0000313" key="1">
    <source>
        <dbReference type="EMBL" id="CBY08978.1"/>
    </source>
</evidence>
<name>E4XBK3_OIKDI</name>
<organism evidence="1">
    <name type="scientific">Oikopleura dioica</name>
    <name type="common">Tunicate</name>
    <dbReference type="NCBI Taxonomy" id="34765"/>
    <lineage>
        <taxon>Eukaryota</taxon>
        <taxon>Metazoa</taxon>
        <taxon>Chordata</taxon>
        <taxon>Tunicata</taxon>
        <taxon>Appendicularia</taxon>
        <taxon>Copelata</taxon>
        <taxon>Oikopleuridae</taxon>
        <taxon>Oikopleura</taxon>
    </lineage>
</organism>
<gene>
    <name evidence="1" type="ORF">GSOID_T00006505001</name>
    <name evidence="2" type="ORF">GSOID_T00024411001</name>
</gene>
<dbReference type="EMBL" id="FN653034">
    <property type="protein sequence ID" value="CBY08978.1"/>
    <property type="molecule type" value="Genomic_DNA"/>
</dbReference>
<dbReference type="InParanoid" id="E4XBK3"/>
<reference evidence="1" key="1">
    <citation type="journal article" date="2010" name="Science">
        <title>Plasticity of animal genome architecture unmasked by rapid evolution of a pelagic tunicate.</title>
        <authorList>
            <person name="Denoeud F."/>
            <person name="Henriet S."/>
            <person name="Mungpakdee S."/>
            <person name="Aury J.M."/>
            <person name="Da Silva C."/>
            <person name="Brinkmann H."/>
            <person name="Mikhaleva J."/>
            <person name="Olsen L.C."/>
            <person name="Jubin C."/>
            <person name="Canestro C."/>
            <person name="Bouquet J.M."/>
            <person name="Danks G."/>
            <person name="Poulain J."/>
            <person name="Campsteijn C."/>
            <person name="Adamski M."/>
            <person name="Cross I."/>
            <person name="Yadetie F."/>
            <person name="Muffato M."/>
            <person name="Louis A."/>
            <person name="Butcher S."/>
            <person name="Tsagkogeorga G."/>
            <person name="Konrad A."/>
            <person name="Singh S."/>
            <person name="Jensen M.F."/>
            <person name="Cong E.H."/>
            <person name="Eikeseth-Otteraa H."/>
            <person name="Noel B."/>
            <person name="Anthouard V."/>
            <person name="Porcel B.M."/>
            <person name="Kachouri-Lafond R."/>
            <person name="Nishino A."/>
            <person name="Ugolini M."/>
            <person name="Chourrout P."/>
            <person name="Nishida H."/>
            <person name="Aasland R."/>
            <person name="Huzurbazar S."/>
            <person name="Westhof E."/>
            <person name="Delsuc F."/>
            <person name="Lehrach H."/>
            <person name="Reinhardt R."/>
            <person name="Weissenbach J."/>
            <person name="Roy S.W."/>
            <person name="Artiguenave F."/>
            <person name="Postlethwait J.H."/>
            <person name="Manak J.R."/>
            <person name="Thompson E.M."/>
            <person name="Jaillon O."/>
            <person name="Du Pasquier L."/>
            <person name="Boudinot P."/>
            <person name="Liberles D.A."/>
            <person name="Volff J.N."/>
            <person name="Philippe H."/>
            <person name="Lenhard B."/>
            <person name="Roest Crollius H."/>
            <person name="Wincker P."/>
            <person name="Chourrout D."/>
        </authorList>
    </citation>
    <scope>NUCLEOTIDE SEQUENCE [LARGE SCALE GENOMIC DNA]</scope>
</reference>
<protein>
    <submittedName>
        <fullName evidence="1">Uncharacterized protein</fullName>
    </submittedName>
</protein>
<proteinExistence type="predicted"/>
<evidence type="ECO:0000313" key="2">
    <source>
        <dbReference type="EMBL" id="CBY34387.1"/>
    </source>
</evidence>
<accession>E4XBK3</accession>
<keyword evidence="3" id="KW-1185">Reference proteome</keyword>
<dbReference type="EMBL" id="FN654504">
    <property type="protein sequence ID" value="CBY34387.1"/>
    <property type="molecule type" value="Genomic_DNA"/>
</dbReference>
<sequence length="87" mass="10217">MNVHLVHANCYNANSFYSHSFSFNLYLPKTRGTSKATSHLSRRASTLLFRKRCNQFRGHHRKMRFGQMALKRTFAFVDGESKGHYFN</sequence>
<dbReference type="Proteomes" id="UP000011014">
    <property type="component" value="Unassembled WGS sequence"/>
</dbReference>
<dbReference type="AlphaFoldDB" id="E4XBK3"/>